<dbReference type="Proteomes" id="UP001557470">
    <property type="component" value="Unassembled WGS sequence"/>
</dbReference>
<feature type="region of interest" description="Disordered" evidence="1">
    <location>
        <begin position="70"/>
        <end position="97"/>
    </location>
</feature>
<feature type="region of interest" description="Disordered" evidence="1">
    <location>
        <begin position="1"/>
        <end position="56"/>
    </location>
</feature>
<protein>
    <submittedName>
        <fullName evidence="2">Uncharacterized protein</fullName>
    </submittedName>
</protein>
<accession>A0ABD0WBT5</accession>
<evidence type="ECO:0000256" key="1">
    <source>
        <dbReference type="SAM" id="MobiDB-lite"/>
    </source>
</evidence>
<proteinExistence type="predicted"/>
<evidence type="ECO:0000313" key="2">
    <source>
        <dbReference type="EMBL" id="KAL0969092.1"/>
    </source>
</evidence>
<dbReference type="AlphaFoldDB" id="A0ABD0WBT5"/>
<feature type="compositionally biased region" description="Polar residues" evidence="1">
    <location>
        <begin position="71"/>
        <end position="91"/>
    </location>
</feature>
<name>A0ABD0WBT5_UMBPY</name>
<feature type="compositionally biased region" description="Basic and acidic residues" evidence="1">
    <location>
        <begin position="19"/>
        <end position="28"/>
    </location>
</feature>
<feature type="compositionally biased region" description="Basic and acidic residues" evidence="1">
    <location>
        <begin position="313"/>
        <end position="322"/>
    </location>
</feature>
<reference evidence="2 3" key="1">
    <citation type="submission" date="2024-06" db="EMBL/GenBank/DDBJ databases">
        <authorList>
            <person name="Pan Q."/>
            <person name="Wen M."/>
            <person name="Jouanno E."/>
            <person name="Zahm M."/>
            <person name="Klopp C."/>
            <person name="Cabau C."/>
            <person name="Louis A."/>
            <person name="Berthelot C."/>
            <person name="Parey E."/>
            <person name="Roest Crollius H."/>
            <person name="Montfort J."/>
            <person name="Robinson-Rechavi M."/>
            <person name="Bouchez O."/>
            <person name="Lampietro C."/>
            <person name="Lopez Roques C."/>
            <person name="Donnadieu C."/>
            <person name="Postlethwait J."/>
            <person name="Bobe J."/>
            <person name="Verreycken H."/>
            <person name="Guiguen Y."/>
        </authorList>
    </citation>
    <scope>NUCLEOTIDE SEQUENCE [LARGE SCALE GENOMIC DNA]</scope>
    <source>
        <strain evidence="2">Up_M1</strain>
        <tissue evidence="2">Testis</tissue>
    </source>
</reference>
<comment type="caution">
    <text evidence="2">The sequence shown here is derived from an EMBL/GenBank/DDBJ whole genome shotgun (WGS) entry which is preliminary data.</text>
</comment>
<feature type="region of interest" description="Disordered" evidence="1">
    <location>
        <begin position="313"/>
        <end position="332"/>
    </location>
</feature>
<evidence type="ECO:0000313" key="3">
    <source>
        <dbReference type="Proteomes" id="UP001557470"/>
    </source>
</evidence>
<feature type="region of interest" description="Disordered" evidence="1">
    <location>
        <begin position="163"/>
        <end position="199"/>
    </location>
</feature>
<organism evidence="2 3">
    <name type="scientific">Umbra pygmaea</name>
    <name type="common">Eastern mudminnow</name>
    <dbReference type="NCBI Taxonomy" id="75934"/>
    <lineage>
        <taxon>Eukaryota</taxon>
        <taxon>Metazoa</taxon>
        <taxon>Chordata</taxon>
        <taxon>Craniata</taxon>
        <taxon>Vertebrata</taxon>
        <taxon>Euteleostomi</taxon>
        <taxon>Actinopterygii</taxon>
        <taxon>Neopterygii</taxon>
        <taxon>Teleostei</taxon>
        <taxon>Protacanthopterygii</taxon>
        <taxon>Esociformes</taxon>
        <taxon>Umbridae</taxon>
        <taxon>Umbra</taxon>
    </lineage>
</organism>
<dbReference type="EMBL" id="JAGEUA010000007">
    <property type="protein sequence ID" value="KAL0969092.1"/>
    <property type="molecule type" value="Genomic_DNA"/>
</dbReference>
<keyword evidence="3" id="KW-1185">Reference proteome</keyword>
<sequence>MGSVDSRPKLSQVAPCPIRPERDPDQRTTHPTSECTLPAIPTPLTSQHNSFGRRRTNQLPPLKLENAATFPAQSTEPSLASKLPQRQSNHWGPSIIHSHPPRRPQALEPLIPLSAGLQITTNHTAMGTSWRGGGVLHCSSPSLGAREGTGHMSQGGLLEAQMALSQQAQRRRKTHQRQARDQRTSKATTYTDDGRPSKGVQRLHVLNRPTQRNIFWDEMTGETLDLREILQPSPVLPNQEERQHPQPGTQLLHGDEEHINTDTACGRSRRLTGAEETDGGFTMKKSLPWMVNWGTVKQGNLIPNHLSSWVESERAGRWQERPRPRRGRQREAVRGRCHVERVVWEPDLE</sequence>
<gene>
    <name evidence="2" type="ORF">UPYG_G00222530</name>
</gene>